<feature type="compositionally biased region" description="Basic and acidic residues" evidence="1">
    <location>
        <begin position="152"/>
        <end position="164"/>
    </location>
</feature>
<sequence length="199" mass="21573">MSKLPHRYEEAGRDVGMELRLYDISLAIPLGFPFPSWTLTASRGAQLGRPLSSRTSRQRGRGSVGQYRPRRRRSSSLTPPWSALRWGAMGGSRREGCNEQNRDGLITPTPETISASPTSGPGLQRSVREPVSSTDTCSTKRFGLTVEPRAVVRSEQPTRVDLQQKRANGQGREADNRARPSTAPDTTAEQGGGAGASLA</sequence>
<feature type="region of interest" description="Disordered" evidence="1">
    <location>
        <begin position="44"/>
        <end position="138"/>
    </location>
</feature>
<accession>A0A426Y4E6</accession>
<dbReference type="EMBL" id="AMZH03015156">
    <property type="protein sequence ID" value="RRT46500.1"/>
    <property type="molecule type" value="Genomic_DNA"/>
</dbReference>
<dbReference type="AlphaFoldDB" id="A0A426Y4E6"/>
<feature type="compositionally biased region" description="Polar residues" evidence="1">
    <location>
        <begin position="109"/>
        <end position="121"/>
    </location>
</feature>
<feature type="region of interest" description="Disordered" evidence="1">
    <location>
        <begin position="152"/>
        <end position="199"/>
    </location>
</feature>
<gene>
    <name evidence="2" type="ORF">B296_00034816</name>
</gene>
<organism evidence="2 3">
    <name type="scientific">Ensete ventricosum</name>
    <name type="common">Abyssinian banana</name>
    <name type="synonym">Musa ensete</name>
    <dbReference type="NCBI Taxonomy" id="4639"/>
    <lineage>
        <taxon>Eukaryota</taxon>
        <taxon>Viridiplantae</taxon>
        <taxon>Streptophyta</taxon>
        <taxon>Embryophyta</taxon>
        <taxon>Tracheophyta</taxon>
        <taxon>Spermatophyta</taxon>
        <taxon>Magnoliopsida</taxon>
        <taxon>Liliopsida</taxon>
        <taxon>Zingiberales</taxon>
        <taxon>Musaceae</taxon>
        <taxon>Ensete</taxon>
    </lineage>
</organism>
<comment type="caution">
    <text evidence="2">The sequence shown here is derived from an EMBL/GenBank/DDBJ whole genome shotgun (WGS) entry which is preliminary data.</text>
</comment>
<dbReference type="Proteomes" id="UP000287651">
    <property type="component" value="Unassembled WGS sequence"/>
</dbReference>
<feature type="compositionally biased region" description="Gly residues" evidence="1">
    <location>
        <begin position="190"/>
        <end position="199"/>
    </location>
</feature>
<protein>
    <submittedName>
        <fullName evidence="2">Uncharacterized protein</fullName>
    </submittedName>
</protein>
<evidence type="ECO:0000256" key="1">
    <source>
        <dbReference type="SAM" id="MobiDB-lite"/>
    </source>
</evidence>
<evidence type="ECO:0000313" key="2">
    <source>
        <dbReference type="EMBL" id="RRT46500.1"/>
    </source>
</evidence>
<evidence type="ECO:0000313" key="3">
    <source>
        <dbReference type="Proteomes" id="UP000287651"/>
    </source>
</evidence>
<reference evidence="2 3" key="1">
    <citation type="journal article" date="2014" name="Agronomy (Basel)">
        <title>A Draft Genome Sequence for Ensete ventricosum, the Drought-Tolerant Tree Against Hunger.</title>
        <authorList>
            <person name="Harrison J."/>
            <person name="Moore K.A."/>
            <person name="Paszkiewicz K."/>
            <person name="Jones T."/>
            <person name="Grant M."/>
            <person name="Ambacheew D."/>
            <person name="Muzemil S."/>
            <person name="Studholme D.J."/>
        </authorList>
    </citation>
    <scope>NUCLEOTIDE SEQUENCE [LARGE SCALE GENOMIC DNA]</scope>
</reference>
<proteinExistence type="predicted"/>
<feature type="compositionally biased region" description="Basic and acidic residues" evidence="1">
    <location>
        <begin position="92"/>
        <end position="102"/>
    </location>
</feature>
<name>A0A426Y4E6_ENSVE</name>